<evidence type="ECO:0000313" key="2">
    <source>
        <dbReference type="EMBL" id="MRN55900.1"/>
    </source>
</evidence>
<dbReference type="RefSeq" id="WP_154121403.1">
    <property type="nucleotide sequence ID" value="NZ_WJXB01000011.1"/>
</dbReference>
<evidence type="ECO:0000313" key="3">
    <source>
        <dbReference type="Proteomes" id="UP000463051"/>
    </source>
</evidence>
<accession>A0A7X2L427</accession>
<keyword evidence="1" id="KW-0732">Signal</keyword>
<dbReference type="Proteomes" id="UP000463051">
    <property type="component" value="Unassembled WGS sequence"/>
</dbReference>
<dbReference type="Gene3D" id="3.40.190.10">
    <property type="entry name" value="Periplasmic binding protein-like II"/>
    <property type="match status" value="1"/>
</dbReference>
<dbReference type="SUPFAM" id="SSF53850">
    <property type="entry name" value="Periplasmic binding protein-like II"/>
    <property type="match status" value="1"/>
</dbReference>
<feature type="chain" id="PRO_5039401176" evidence="1">
    <location>
        <begin position="23"/>
        <end position="185"/>
    </location>
</feature>
<feature type="signal peptide" evidence="1">
    <location>
        <begin position="1"/>
        <end position="22"/>
    </location>
</feature>
<dbReference type="PROSITE" id="PS51257">
    <property type="entry name" value="PROKAR_LIPOPROTEIN"/>
    <property type="match status" value="1"/>
</dbReference>
<gene>
    <name evidence="2" type="ORF">GJB61_23280</name>
</gene>
<sequence length="185" mass="20317">MRGKWKGSIVVALLVMMTLISGCGGDDSKNSVTIFMMPNGLTPDSKFQETVKDKLQDKLGEETKVEFNSSPIYNIQKLMVEYAAGMNDLVILSKADVENYGKNGANLPLDDYFKSEDYPEGVFEGGVMRGEEDELVQEKHLYAIPLSKLKMLQDAGFAPDDVFVTLAVSADSVDKSIAAIKAMME</sequence>
<reference evidence="2 3" key="1">
    <citation type="submission" date="2019-11" db="EMBL/GenBank/DDBJ databases">
        <title>Paenibacillus monticola sp. nov., a novel PGPR strain isolated from mountain sample in China.</title>
        <authorList>
            <person name="Zhao Q."/>
            <person name="Li H.-P."/>
            <person name="Zhang J.-L."/>
        </authorList>
    </citation>
    <scope>NUCLEOTIDE SEQUENCE [LARGE SCALE GENOMIC DNA]</scope>
    <source>
        <strain evidence="2 3">LC-T2</strain>
    </source>
</reference>
<comment type="caution">
    <text evidence="2">The sequence shown here is derived from an EMBL/GenBank/DDBJ whole genome shotgun (WGS) entry which is preliminary data.</text>
</comment>
<name>A0A7X2L427_9BACL</name>
<keyword evidence="3" id="KW-1185">Reference proteome</keyword>
<proteinExistence type="predicted"/>
<dbReference type="AlphaFoldDB" id="A0A7X2L427"/>
<protein>
    <submittedName>
        <fullName evidence="2">Uncharacterized protein</fullName>
    </submittedName>
</protein>
<dbReference type="EMBL" id="WJXB01000011">
    <property type="protein sequence ID" value="MRN55900.1"/>
    <property type="molecule type" value="Genomic_DNA"/>
</dbReference>
<organism evidence="2 3">
    <name type="scientific">Paenibacillus monticola</name>
    <dbReference type="NCBI Taxonomy" id="2666075"/>
    <lineage>
        <taxon>Bacteria</taxon>
        <taxon>Bacillati</taxon>
        <taxon>Bacillota</taxon>
        <taxon>Bacilli</taxon>
        <taxon>Bacillales</taxon>
        <taxon>Paenibacillaceae</taxon>
        <taxon>Paenibacillus</taxon>
    </lineage>
</organism>
<evidence type="ECO:0000256" key="1">
    <source>
        <dbReference type="SAM" id="SignalP"/>
    </source>
</evidence>